<organism evidence="1 2">
    <name type="scientific">Halocaridina rubra</name>
    <name type="common">Hawaiian red shrimp</name>
    <dbReference type="NCBI Taxonomy" id="373956"/>
    <lineage>
        <taxon>Eukaryota</taxon>
        <taxon>Metazoa</taxon>
        <taxon>Ecdysozoa</taxon>
        <taxon>Arthropoda</taxon>
        <taxon>Crustacea</taxon>
        <taxon>Multicrustacea</taxon>
        <taxon>Malacostraca</taxon>
        <taxon>Eumalacostraca</taxon>
        <taxon>Eucarida</taxon>
        <taxon>Decapoda</taxon>
        <taxon>Pleocyemata</taxon>
        <taxon>Caridea</taxon>
        <taxon>Atyoidea</taxon>
        <taxon>Atyidae</taxon>
        <taxon>Halocaridina</taxon>
    </lineage>
</organism>
<evidence type="ECO:0000313" key="2">
    <source>
        <dbReference type="Proteomes" id="UP001381693"/>
    </source>
</evidence>
<reference evidence="1 2" key="1">
    <citation type="submission" date="2023-11" db="EMBL/GenBank/DDBJ databases">
        <title>Halocaridina rubra genome assembly.</title>
        <authorList>
            <person name="Smith C."/>
        </authorList>
    </citation>
    <scope>NUCLEOTIDE SEQUENCE [LARGE SCALE GENOMIC DNA]</scope>
    <source>
        <strain evidence="1">EP-1</strain>
        <tissue evidence="1">Whole</tissue>
    </source>
</reference>
<feature type="non-terminal residue" evidence="1">
    <location>
        <position position="1"/>
    </location>
</feature>
<proteinExistence type="predicted"/>
<gene>
    <name evidence="1" type="ORF">SK128_021755</name>
</gene>
<dbReference type="EMBL" id="JAXCGZ010010611">
    <property type="protein sequence ID" value="KAK7075463.1"/>
    <property type="molecule type" value="Genomic_DNA"/>
</dbReference>
<sequence>CTSISEYTYRSDAVEKCSTTSYGPSAICQYLTAHLQSHRGNACKCFKAYQNTRHDIMFHNTSVNPCWYTTFQKHNYIVFRVHQCFTVHLRNRYFMGHLRTRCTTRVLSPRQHTFVRHPCSEAQLSWYTYGFLVSTVNPLHIISVQLHTGLQLLNPIVSRHICESFTAHQCSAARVLLLIARLRTSHSAIVLLHGKPEDLSWHSSILYISAATSWSNSFPNYAVNTSYHRSVP</sequence>
<evidence type="ECO:0000313" key="1">
    <source>
        <dbReference type="EMBL" id="KAK7075463.1"/>
    </source>
</evidence>
<keyword evidence="2" id="KW-1185">Reference proteome</keyword>
<name>A0AAN8X7L3_HALRR</name>
<protein>
    <submittedName>
        <fullName evidence="1">Uncharacterized protein</fullName>
    </submittedName>
</protein>
<dbReference type="Proteomes" id="UP001381693">
    <property type="component" value="Unassembled WGS sequence"/>
</dbReference>
<dbReference type="AlphaFoldDB" id="A0AAN8X7L3"/>
<accession>A0AAN8X7L3</accession>
<comment type="caution">
    <text evidence="1">The sequence shown here is derived from an EMBL/GenBank/DDBJ whole genome shotgun (WGS) entry which is preliminary data.</text>
</comment>